<protein>
    <submittedName>
        <fullName evidence="2">Diguanylate receptor protein dgrA</fullName>
    </submittedName>
</protein>
<proteinExistence type="predicted"/>
<dbReference type="GO" id="GO:0035438">
    <property type="term" value="F:cyclic-di-GMP binding"/>
    <property type="evidence" value="ECO:0007669"/>
    <property type="project" value="InterPro"/>
</dbReference>
<sequence>MVMVETSGAERRAHPRMPAARKIYIVDDPRSWKASLLDVAEKGGRISIAGIASPPDTFVFVDAGGRRVHLANVVWRSGTEVGVQFAATQRIGPRAGGAAGALEIARRFLATLPAEDDA</sequence>
<dbReference type="InterPro" id="IPR009875">
    <property type="entry name" value="PilZ_domain"/>
</dbReference>
<organism evidence="2 3">
    <name type="scientific">Caulobacter vibrioides (strain NA1000 / CB15N)</name>
    <name type="common">Caulobacter crescentus</name>
    <dbReference type="NCBI Taxonomy" id="565050"/>
    <lineage>
        <taxon>Bacteria</taxon>
        <taxon>Pseudomonadati</taxon>
        <taxon>Pseudomonadota</taxon>
        <taxon>Alphaproteobacteria</taxon>
        <taxon>Caulobacterales</taxon>
        <taxon>Caulobacteraceae</taxon>
        <taxon>Caulobacter</taxon>
    </lineage>
</organism>
<dbReference type="GeneID" id="7331731"/>
<reference evidence="2 3" key="1">
    <citation type="journal article" date="2010" name="J. Bacteriol.">
        <title>The genetic basis of laboratory adaptation in Caulobacter crescentus.</title>
        <authorList>
            <person name="Marks M.E."/>
            <person name="Castro-Rojas C.M."/>
            <person name="Teiling C."/>
            <person name="Du L."/>
            <person name="Kapatral V."/>
            <person name="Walunas T.L."/>
            <person name="Crosson S."/>
        </authorList>
    </citation>
    <scope>NUCLEOTIDE SEQUENCE [LARGE SCALE GENOMIC DNA]</scope>
    <source>
        <strain evidence="3">NA1000 / CB15N</strain>
    </source>
</reference>
<dbReference type="Pfam" id="PF07238">
    <property type="entry name" value="PilZ"/>
    <property type="match status" value="1"/>
</dbReference>
<dbReference type="HOGENOM" id="CLU_2116601_0_0_5"/>
<keyword evidence="2" id="KW-0675">Receptor</keyword>
<dbReference type="EMBL" id="CP001340">
    <property type="protein sequence ID" value="ACL95136.1"/>
    <property type="molecule type" value="Genomic_DNA"/>
</dbReference>
<dbReference type="OrthoDB" id="7950104at2"/>
<dbReference type="PATRIC" id="fig|565050.3.peg.1645"/>
<keyword evidence="3" id="KW-1185">Reference proteome</keyword>
<evidence type="ECO:0000259" key="1">
    <source>
        <dbReference type="Pfam" id="PF07238"/>
    </source>
</evidence>
<dbReference type="SUPFAM" id="SSF141371">
    <property type="entry name" value="PilZ domain-like"/>
    <property type="match status" value="1"/>
</dbReference>
<dbReference type="Proteomes" id="UP000001364">
    <property type="component" value="Chromosome"/>
</dbReference>
<evidence type="ECO:0000313" key="2">
    <source>
        <dbReference type="EMBL" id="ACL95136.1"/>
    </source>
</evidence>
<dbReference type="KEGG" id="ccs:CCNA_01671"/>
<feature type="domain" description="PilZ" evidence="1">
    <location>
        <begin position="10"/>
        <end position="86"/>
    </location>
</feature>
<dbReference type="RefSeq" id="YP_002517044.1">
    <property type="nucleotide sequence ID" value="NC_011916.1"/>
</dbReference>
<gene>
    <name evidence="2" type="primary">dgrA</name>
    <name evidence="2" type="ordered locus">CCNA_01671</name>
</gene>
<name>A0A0H3C8I1_CAUVN</name>
<dbReference type="RefSeq" id="WP_010919473.1">
    <property type="nucleotide sequence ID" value="NC_011916.1"/>
</dbReference>
<dbReference type="AlphaFoldDB" id="A0A0H3C8I1"/>
<dbReference type="SMR" id="A0A0H3C8I1"/>
<accession>A0A0H3C8I1</accession>
<evidence type="ECO:0000313" key="3">
    <source>
        <dbReference type="Proteomes" id="UP000001364"/>
    </source>
</evidence>